<dbReference type="GO" id="GO:0016787">
    <property type="term" value="F:hydrolase activity"/>
    <property type="evidence" value="ECO:0007669"/>
    <property type="project" value="UniProtKB-KW"/>
</dbReference>
<feature type="compositionally biased region" description="Polar residues" evidence="5">
    <location>
        <begin position="302"/>
        <end position="311"/>
    </location>
</feature>
<dbReference type="Gene3D" id="1.20.120.1080">
    <property type="match status" value="1"/>
</dbReference>
<dbReference type="InterPro" id="IPR011545">
    <property type="entry name" value="DEAD/DEAH_box_helicase_dom"/>
</dbReference>
<dbReference type="SMART" id="SM00487">
    <property type="entry name" value="DEXDc"/>
    <property type="match status" value="1"/>
</dbReference>
<dbReference type="SMART" id="SM00490">
    <property type="entry name" value="HELICc"/>
    <property type="match status" value="1"/>
</dbReference>
<dbReference type="VEuPathDB" id="FungiDB:SPPG_04245"/>
<feature type="compositionally biased region" description="Polar residues" evidence="5">
    <location>
        <begin position="72"/>
        <end position="81"/>
    </location>
</feature>
<dbReference type="Pfam" id="PF04408">
    <property type="entry name" value="WHD_HA2"/>
    <property type="match status" value="1"/>
</dbReference>
<dbReference type="eggNOG" id="KOG0920">
    <property type="taxonomic scope" value="Eukaryota"/>
</dbReference>
<dbReference type="PANTHER" id="PTHR18934">
    <property type="entry name" value="ATP-DEPENDENT RNA HELICASE"/>
    <property type="match status" value="1"/>
</dbReference>
<protein>
    <recommendedName>
        <fullName evidence="10">ATP-dependent helicase HrpA</fullName>
    </recommendedName>
</protein>
<evidence type="ECO:0008006" key="10">
    <source>
        <dbReference type="Google" id="ProtNLM"/>
    </source>
</evidence>
<keyword evidence="1" id="KW-0547">Nucleotide-binding</keyword>
<dbReference type="GO" id="GO:0003723">
    <property type="term" value="F:RNA binding"/>
    <property type="evidence" value="ECO:0007669"/>
    <property type="project" value="TreeGrafter"/>
</dbReference>
<evidence type="ECO:0000313" key="9">
    <source>
        <dbReference type="Proteomes" id="UP000053201"/>
    </source>
</evidence>
<feature type="compositionally biased region" description="Basic and acidic residues" evidence="5">
    <location>
        <begin position="200"/>
        <end position="210"/>
    </location>
</feature>
<keyword evidence="9" id="KW-1185">Reference proteome</keyword>
<keyword evidence="2" id="KW-0378">Hydrolase</keyword>
<feature type="region of interest" description="Disordered" evidence="5">
    <location>
        <begin position="351"/>
        <end position="417"/>
    </location>
</feature>
<dbReference type="GO" id="GO:0004386">
    <property type="term" value="F:helicase activity"/>
    <property type="evidence" value="ECO:0007669"/>
    <property type="project" value="UniProtKB-KW"/>
</dbReference>
<dbReference type="PANTHER" id="PTHR18934:SF237">
    <property type="entry name" value="ATP-DEPENDENT DNA_RNA HELICASE DHX36"/>
    <property type="match status" value="1"/>
</dbReference>
<feature type="region of interest" description="Disordered" evidence="5">
    <location>
        <begin position="197"/>
        <end position="328"/>
    </location>
</feature>
<dbReference type="EMBL" id="KQ257455">
    <property type="protein sequence ID" value="KND01154.1"/>
    <property type="molecule type" value="Genomic_DNA"/>
</dbReference>
<gene>
    <name evidence="8" type="ORF">SPPG_04245</name>
</gene>
<dbReference type="SUPFAM" id="SSF52540">
    <property type="entry name" value="P-loop containing nucleoside triphosphate hydrolases"/>
    <property type="match status" value="1"/>
</dbReference>
<dbReference type="GeneID" id="27687704"/>
<feature type="domain" description="Helicase ATP-binding" evidence="6">
    <location>
        <begin position="621"/>
        <end position="801"/>
    </location>
</feature>
<feature type="compositionally biased region" description="Low complexity" evidence="5">
    <location>
        <begin position="355"/>
        <end position="369"/>
    </location>
</feature>
<dbReference type="Pfam" id="PF00271">
    <property type="entry name" value="Helicase_C"/>
    <property type="match status" value="1"/>
</dbReference>
<evidence type="ECO:0000256" key="5">
    <source>
        <dbReference type="SAM" id="MobiDB-lite"/>
    </source>
</evidence>
<dbReference type="Pfam" id="PF21010">
    <property type="entry name" value="HA2_C"/>
    <property type="match status" value="1"/>
</dbReference>
<dbReference type="GO" id="GO:0005524">
    <property type="term" value="F:ATP binding"/>
    <property type="evidence" value="ECO:0007669"/>
    <property type="project" value="UniProtKB-KW"/>
</dbReference>
<dbReference type="PROSITE" id="PS51192">
    <property type="entry name" value="HELICASE_ATP_BIND_1"/>
    <property type="match status" value="1"/>
</dbReference>
<feature type="compositionally biased region" description="Pro residues" evidence="5">
    <location>
        <begin position="219"/>
        <end position="230"/>
    </location>
</feature>
<dbReference type="InterPro" id="IPR048333">
    <property type="entry name" value="HA2_WH"/>
</dbReference>
<feature type="region of interest" description="Disordered" evidence="5">
    <location>
        <begin position="48"/>
        <end position="111"/>
    </location>
</feature>
<dbReference type="Pfam" id="PF00270">
    <property type="entry name" value="DEAD"/>
    <property type="match status" value="1"/>
</dbReference>
<evidence type="ECO:0000256" key="3">
    <source>
        <dbReference type="ARBA" id="ARBA00022806"/>
    </source>
</evidence>
<evidence type="ECO:0000256" key="4">
    <source>
        <dbReference type="ARBA" id="ARBA00022840"/>
    </source>
</evidence>
<accession>A0A0L0HK06</accession>
<keyword evidence="4" id="KW-0067">ATP-binding</keyword>
<reference evidence="8 9" key="1">
    <citation type="submission" date="2009-08" db="EMBL/GenBank/DDBJ databases">
        <title>The Genome Sequence of Spizellomyces punctatus strain DAOM BR117.</title>
        <authorList>
            <consortium name="The Broad Institute Genome Sequencing Platform"/>
            <person name="Russ C."/>
            <person name="Cuomo C."/>
            <person name="Shea T."/>
            <person name="Young S.K."/>
            <person name="Zeng Q."/>
            <person name="Koehrsen M."/>
            <person name="Haas B."/>
            <person name="Borodovsky M."/>
            <person name="Guigo R."/>
            <person name="Alvarado L."/>
            <person name="Berlin A."/>
            <person name="Bochicchio J."/>
            <person name="Borenstein D."/>
            <person name="Chapman S."/>
            <person name="Chen Z."/>
            <person name="Engels R."/>
            <person name="Freedman E."/>
            <person name="Gellesch M."/>
            <person name="Goldberg J."/>
            <person name="Griggs A."/>
            <person name="Gujja S."/>
            <person name="Heiman D."/>
            <person name="Hepburn T."/>
            <person name="Howarth C."/>
            <person name="Jen D."/>
            <person name="Larson L."/>
            <person name="Lewis B."/>
            <person name="Mehta T."/>
            <person name="Park D."/>
            <person name="Pearson M."/>
            <person name="Roberts A."/>
            <person name="Saif S."/>
            <person name="Shenoy N."/>
            <person name="Sisk P."/>
            <person name="Stolte C."/>
            <person name="Sykes S."/>
            <person name="Thomson T."/>
            <person name="Walk T."/>
            <person name="White J."/>
            <person name="Yandava C."/>
            <person name="Burger G."/>
            <person name="Gray M.W."/>
            <person name="Holland P.W.H."/>
            <person name="King N."/>
            <person name="Lang F.B.F."/>
            <person name="Roger A.J."/>
            <person name="Ruiz-Trillo I."/>
            <person name="Lander E."/>
            <person name="Nusbaum C."/>
        </authorList>
    </citation>
    <scope>NUCLEOTIDE SEQUENCE [LARGE SCALE GENOMIC DNA]</scope>
    <source>
        <strain evidence="8 9">DAOM BR117</strain>
    </source>
</reference>
<dbReference type="PROSITE" id="PS51194">
    <property type="entry name" value="HELICASE_CTER"/>
    <property type="match status" value="1"/>
</dbReference>
<dbReference type="Proteomes" id="UP000053201">
    <property type="component" value="Unassembled WGS sequence"/>
</dbReference>
<dbReference type="InterPro" id="IPR014001">
    <property type="entry name" value="Helicase_ATP-bd"/>
</dbReference>
<evidence type="ECO:0000256" key="1">
    <source>
        <dbReference type="ARBA" id="ARBA00022741"/>
    </source>
</evidence>
<evidence type="ECO:0000259" key="6">
    <source>
        <dbReference type="PROSITE" id="PS51192"/>
    </source>
</evidence>
<dbReference type="RefSeq" id="XP_016609193.1">
    <property type="nucleotide sequence ID" value="XM_016752487.1"/>
</dbReference>
<dbReference type="CDD" id="cd17917">
    <property type="entry name" value="DEXHc_RHA-like"/>
    <property type="match status" value="1"/>
</dbReference>
<dbReference type="InterPro" id="IPR001650">
    <property type="entry name" value="Helicase_C-like"/>
</dbReference>
<evidence type="ECO:0000259" key="7">
    <source>
        <dbReference type="PROSITE" id="PS51194"/>
    </source>
</evidence>
<dbReference type="STRING" id="645134.A0A0L0HK06"/>
<dbReference type="GO" id="GO:0005634">
    <property type="term" value="C:nucleus"/>
    <property type="evidence" value="ECO:0007669"/>
    <property type="project" value="TreeGrafter"/>
</dbReference>
<keyword evidence="3" id="KW-0347">Helicase</keyword>
<dbReference type="InterPro" id="IPR027417">
    <property type="entry name" value="P-loop_NTPase"/>
</dbReference>
<sequence>MNRFARPRGIYIFPNLTLDLASATVRGSRPTVLILSFANCKSFTSAMSRYHRRHPSSKRPDGPLSNRDSPRHSQPTSSVTRPPTRHASSPAFASLPQFPTSSGSSAEPADMTGDLRIVQKYFSSLRTAADFQFEEHRTPQSVRGGGVQQYFIAHLEVPTPTGSPFVVTAEGTNKKTARQNLLRLVRDQIEREGWLAAAEGAKRPRRDGSHQHSARSRAPPGPRQRQPPPDTWERMPVKPIPTQPIAPLSFLRDSRAPVKSAWDDDEDQVSWASRPAITPPRGTTQPSASWGRSTWDDDSPSYRPNTSYQQQRLHRPEPVSSPHDGPLSHFYGLREDEWTHLHGETWGHLEAPNVRGSRAGSSSWRSGSSTHDYRQAPSSDYFSRSSMQQQPQYQQHHVHRAEPEYLRPPSPKAKLPDDVDDAEKKLIAFYCNGNKLTVPKPVLRHIPQKRHEQGRWEVRLRLAAHVFEGRDVQPITAVGHGKSKKIATVKAWNHLCAHLLAIVSQEYIDAFRLLSIPLKKRLQTLLAQPIRVELTESTLTRLDNMLSQLKDVNAFQFEEHLVDSGAVEASLGFGNQPGLSVQPPYRDFRGSTRRFRPMDIPIPRELKNNELPIFTQYREIICAIENNPVTILSAETGAGKTTQLPQFILAHFKQQRAMASMEESPTPANIVVTQPRRIAAISVAQRVAYERGEVLGRESAIGYQVRFDNKRPTADPRDGHIVFCTSGILLKRLQEDPQLKNVTHIILDEVHERDLNTDLLLIIVRQLLQKRPDIRVILMSATAETQLFQDYFIGFGTEGPQNAPPIISVPGRMFPVEQYFLEDVEVLLRDSRALPVPFRPSKESLHWVSNETGPLIPPRGEDPMPYDYFEALIAHICTTRDDGAILCFLPGWQEIDVLMQRLKDEDNFRVGFADESRFKIFPLHSSIPTSAQQLIFETPPEGVRKIILSTNIAETSVTINDVVYVIDSGKIRINSYDADRRISSLSSVWASLSNLRQRSGRAGRCRPGMYFSVLSHRRKAKLSYSMPPELLRVDLQSTVLKVKALRLARHCADVFSHAPQPPSPVNVSRALQELRTLGAINEEENLTTLGHVLSKMPVDPWIGKMVIEAAMLGCLDPILTIAGGMEIGRGIFSIHPEEKEKGRAHILSKFAVGTESDHLTMLNAFRMWKEVADTYGGSHRSFIPQAKDFARANFLHYNSMANIERARQQLLRNLEDAGLVDKRSRFRTDFDRNSTDDEMGGGDYNTFASNTSMVRAILCGALYPNVAEVAGKDEYYSRTDSKLRLTGSSVNSWKGVVNSAGQAARGQGGVNSGRGTPAGSAATSDVFDYDNIPDDDDDSTLDDISNSATVPPLPPRLLSFQEKQRVDMGLYLRNTTRADPIALILFADPGSVKPATAGAAGFLIDAWIRVNVSSVHEMRVLIELKEWLHKYLKWAIWARQQSRHRYGRREEQVIRANWNTLGKMLVRELASVVEFGSSEPRV</sequence>
<dbReference type="InParanoid" id="A0A0L0HK06"/>
<organism evidence="8 9">
    <name type="scientific">Spizellomyces punctatus (strain DAOM BR117)</name>
    <dbReference type="NCBI Taxonomy" id="645134"/>
    <lineage>
        <taxon>Eukaryota</taxon>
        <taxon>Fungi</taxon>
        <taxon>Fungi incertae sedis</taxon>
        <taxon>Chytridiomycota</taxon>
        <taxon>Chytridiomycota incertae sedis</taxon>
        <taxon>Chytridiomycetes</taxon>
        <taxon>Spizellomycetales</taxon>
        <taxon>Spizellomycetaceae</taxon>
        <taxon>Spizellomyces</taxon>
    </lineage>
</organism>
<dbReference type="Gene3D" id="3.40.50.300">
    <property type="entry name" value="P-loop containing nucleotide triphosphate hydrolases"/>
    <property type="match status" value="2"/>
</dbReference>
<feature type="compositionally biased region" description="Polar residues" evidence="5">
    <location>
        <begin position="376"/>
        <end position="387"/>
    </location>
</feature>
<dbReference type="CDD" id="cd18791">
    <property type="entry name" value="SF2_C_RHA"/>
    <property type="match status" value="1"/>
</dbReference>
<evidence type="ECO:0000256" key="2">
    <source>
        <dbReference type="ARBA" id="ARBA00022801"/>
    </source>
</evidence>
<dbReference type="OrthoDB" id="28053at2759"/>
<evidence type="ECO:0000313" key="8">
    <source>
        <dbReference type="EMBL" id="KND01154.1"/>
    </source>
</evidence>
<dbReference type="SMART" id="SM00847">
    <property type="entry name" value="HA2"/>
    <property type="match status" value="1"/>
</dbReference>
<feature type="region of interest" description="Disordered" evidence="5">
    <location>
        <begin position="1301"/>
        <end position="1329"/>
    </location>
</feature>
<proteinExistence type="predicted"/>
<name>A0A0L0HK06_SPIPD</name>
<feature type="compositionally biased region" description="Polar residues" evidence="5">
    <location>
        <begin position="281"/>
        <end position="292"/>
    </location>
</feature>
<dbReference type="InterPro" id="IPR007502">
    <property type="entry name" value="Helicase-assoc_dom"/>
</dbReference>
<feature type="domain" description="Helicase C-terminal" evidence="7">
    <location>
        <begin position="868"/>
        <end position="1046"/>
    </location>
</feature>